<sequence length="224" mass="23332">MTTFTATLPGLAAPGFTAGLVMSLSLIMAIGPQNAHVIRTGLQRQHLWLTVLTCALADIVLITLGVAGLAQLGGLSDKLHGALIGAGVLFLLVYGWQAARRFWRPPAAAPVADGGAPSLQPGAPAPVTRRQAVLQALAFSWLNPHAWLDTAVLIGTASLAWGPQQPVFGLGAAAGSVLWFVLLGGAAFWLGRRLNSLRVWRALDGLVALLMWGTAAALVASLLR</sequence>
<name>A0A554W7Q1_9BURK</name>
<keyword evidence="2" id="KW-1003">Cell membrane</keyword>
<evidence type="ECO:0000256" key="6">
    <source>
        <dbReference type="SAM" id="Phobius"/>
    </source>
</evidence>
<dbReference type="PANTHER" id="PTHR30086">
    <property type="entry name" value="ARGININE EXPORTER PROTEIN ARGO"/>
    <property type="match status" value="1"/>
</dbReference>
<dbReference type="Proteomes" id="UP000315736">
    <property type="component" value="Unassembled WGS sequence"/>
</dbReference>
<proteinExistence type="predicted"/>
<dbReference type="RefSeq" id="WP_143890341.1">
    <property type="nucleotide sequence ID" value="NZ_VJNB01000006.1"/>
</dbReference>
<reference evidence="7 8" key="1">
    <citation type="submission" date="2019-07" db="EMBL/GenBank/DDBJ databases">
        <title>Tepidimonas alkaliphilus YIM 72238 draft genome.</title>
        <authorList>
            <person name="Da Costa M.S."/>
            <person name="Froufe H.J.C."/>
            <person name="Egas C."/>
            <person name="Albuquerque L."/>
        </authorList>
    </citation>
    <scope>NUCLEOTIDE SEQUENCE [LARGE SCALE GENOMIC DNA]</scope>
    <source>
        <strain evidence="7 8">YIM 72238</strain>
    </source>
</reference>
<feature type="transmembrane region" description="Helical" evidence="6">
    <location>
        <begin position="47"/>
        <end position="73"/>
    </location>
</feature>
<evidence type="ECO:0000256" key="3">
    <source>
        <dbReference type="ARBA" id="ARBA00022692"/>
    </source>
</evidence>
<feature type="transmembrane region" description="Helical" evidence="6">
    <location>
        <begin position="167"/>
        <end position="190"/>
    </location>
</feature>
<dbReference type="EMBL" id="VJNB01000006">
    <property type="protein sequence ID" value="TSE19599.1"/>
    <property type="molecule type" value="Genomic_DNA"/>
</dbReference>
<dbReference type="InterPro" id="IPR001123">
    <property type="entry name" value="LeuE-type"/>
</dbReference>
<protein>
    <submittedName>
        <fullName evidence="7">Arginine exporter protein ArgO</fullName>
    </submittedName>
</protein>
<accession>A0A554W7Q1</accession>
<dbReference type="GO" id="GO:0005886">
    <property type="term" value="C:plasma membrane"/>
    <property type="evidence" value="ECO:0007669"/>
    <property type="project" value="UniProtKB-SubCell"/>
</dbReference>
<keyword evidence="5 6" id="KW-0472">Membrane</keyword>
<dbReference type="GO" id="GO:0015171">
    <property type="term" value="F:amino acid transmembrane transporter activity"/>
    <property type="evidence" value="ECO:0007669"/>
    <property type="project" value="TreeGrafter"/>
</dbReference>
<evidence type="ECO:0000313" key="7">
    <source>
        <dbReference type="EMBL" id="TSE19599.1"/>
    </source>
</evidence>
<evidence type="ECO:0000256" key="2">
    <source>
        <dbReference type="ARBA" id="ARBA00022475"/>
    </source>
</evidence>
<dbReference type="AlphaFoldDB" id="A0A554W7Q1"/>
<comment type="subcellular location">
    <subcellularLocation>
        <location evidence="1">Cell membrane</location>
        <topology evidence="1">Multi-pass membrane protein</topology>
    </subcellularLocation>
</comment>
<feature type="transmembrane region" description="Helical" evidence="6">
    <location>
        <begin position="202"/>
        <end position="223"/>
    </location>
</feature>
<evidence type="ECO:0000256" key="4">
    <source>
        <dbReference type="ARBA" id="ARBA00022989"/>
    </source>
</evidence>
<organism evidence="7 8">
    <name type="scientific">Tepidimonas alkaliphilus</name>
    <dbReference type="NCBI Taxonomy" id="2588942"/>
    <lineage>
        <taxon>Bacteria</taxon>
        <taxon>Pseudomonadati</taxon>
        <taxon>Pseudomonadota</taxon>
        <taxon>Betaproteobacteria</taxon>
        <taxon>Burkholderiales</taxon>
        <taxon>Tepidimonas</taxon>
    </lineage>
</organism>
<keyword evidence="4 6" id="KW-1133">Transmembrane helix</keyword>
<feature type="transmembrane region" description="Helical" evidence="6">
    <location>
        <begin position="12"/>
        <end position="35"/>
    </location>
</feature>
<keyword evidence="3 6" id="KW-0812">Transmembrane</keyword>
<dbReference type="Pfam" id="PF01810">
    <property type="entry name" value="LysE"/>
    <property type="match status" value="1"/>
</dbReference>
<keyword evidence="8" id="KW-1185">Reference proteome</keyword>
<evidence type="ECO:0000313" key="8">
    <source>
        <dbReference type="Proteomes" id="UP000315736"/>
    </source>
</evidence>
<evidence type="ECO:0000256" key="5">
    <source>
        <dbReference type="ARBA" id="ARBA00023136"/>
    </source>
</evidence>
<gene>
    <name evidence="7" type="primary">argO</name>
    <name evidence="7" type="ORF">Talka_01318</name>
</gene>
<evidence type="ECO:0000256" key="1">
    <source>
        <dbReference type="ARBA" id="ARBA00004651"/>
    </source>
</evidence>
<dbReference type="OrthoDB" id="5638726at2"/>
<dbReference type="PANTHER" id="PTHR30086:SF20">
    <property type="entry name" value="ARGININE EXPORTER PROTEIN ARGO-RELATED"/>
    <property type="match status" value="1"/>
</dbReference>
<comment type="caution">
    <text evidence="7">The sequence shown here is derived from an EMBL/GenBank/DDBJ whole genome shotgun (WGS) entry which is preliminary data.</text>
</comment>
<feature type="transmembrane region" description="Helical" evidence="6">
    <location>
        <begin position="79"/>
        <end position="96"/>
    </location>
</feature>